<keyword evidence="2" id="KW-0813">Transport</keyword>
<gene>
    <name evidence="6" type="ORF">S03H2_14258</name>
</gene>
<evidence type="ECO:0000313" key="6">
    <source>
        <dbReference type="EMBL" id="GAH42976.1"/>
    </source>
</evidence>
<dbReference type="Pfam" id="PF00496">
    <property type="entry name" value="SBP_bac_5"/>
    <property type="match status" value="1"/>
</dbReference>
<dbReference type="GO" id="GO:1904680">
    <property type="term" value="F:peptide transmembrane transporter activity"/>
    <property type="evidence" value="ECO:0007669"/>
    <property type="project" value="TreeGrafter"/>
</dbReference>
<dbReference type="EMBL" id="BARU01007231">
    <property type="protein sequence ID" value="GAH42976.1"/>
    <property type="molecule type" value="Genomic_DNA"/>
</dbReference>
<evidence type="ECO:0000256" key="4">
    <source>
        <dbReference type="SAM" id="MobiDB-lite"/>
    </source>
</evidence>
<evidence type="ECO:0000256" key="1">
    <source>
        <dbReference type="ARBA" id="ARBA00005695"/>
    </source>
</evidence>
<dbReference type="InterPro" id="IPR000914">
    <property type="entry name" value="SBP_5_dom"/>
</dbReference>
<dbReference type="GO" id="GO:0015833">
    <property type="term" value="P:peptide transport"/>
    <property type="evidence" value="ECO:0007669"/>
    <property type="project" value="TreeGrafter"/>
</dbReference>
<reference evidence="6" key="1">
    <citation type="journal article" date="2014" name="Front. Microbiol.">
        <title>High frequency of phylogenetically diverse reductive dehalogenase-homologous genes in deep subseafloor sedimentary metagenomes.</title>
        <authorList>
            <person name="Kawai M."/>
            <person name="Futagami T."/>
            <person name="Toyoda A."/>
            <person name="Takaki Y."/>
            <person name="Nishi S."/>
            <person name="Hori S."/>
            <person name="Arai W."/>
            <person name="Tsubouchi T."/>
            <person name="Morono Y."/>
            <person name="Uchiyama I."/>
            <person name="Ito T."/>
            <person name="Fujiyama A."/>
            <person name="Inagaki F."/>
            <person name="Takami H."/>
        </authorList>
    </citation>
    <scope>NUCLEOTIDE SEQUENCE</scope>
    <source>
        <strain evidence="6">Expedition CK06-06</strain>
    </source>
</reference>
<feature type="region of interest" description="Disordered" evidence="4">
    <location>
        <begin position="21"/>
        <end position="45"/>
    </location>
</feature>
<proteinExistence type="inferred from homology"/>
<feature type="domain" description="Solute-binding protein family 5" evidence="5">
    <location>
        <begin position="93"/>
        <end position="409"/>
    </location>
</feature>
<dbReference type="InterPro" id="IPR039424">
    <property type="entry name" value="SBP_5"/>
</dbReference>
<feature type="non-terminal residue" evidence="6">
    <location>
        <position position="412"/>
    </location>
</feature>
<dbReference type="PANTHER" id="PTHR30290:SF9">
    <property type="entry name" value="OLIGOPEPTIDE-BINDING PROTEIN APPA"/>
    <property type="match status" value="1"/>
</dbReference>
<evidence type="ECO:0000256" key="2">
    <source>
        <dbReference type="ARBA" id="ARBA00022448"/>
    </source>
</evidence>
<protein>
    <recommendedName>
        <fullName evidence="5">Solute-binding protein family 5 domain-containing protein</fullName>
    </recommendedName>
</protein>
<keyword evidence="3" id="KW-0732">Signal</keyword>
<evidence type="ECO:0000259" key="5">
    <source>
        <dbReference type="Pfam" id="PF00496"/>
    </source>
</evidence>
<comment type="similarity">
    <text evidence="1">Belongs to the bacterial solute-binding protein 5 family.</text>
</comment>
<feature type="non-terminal residue" evidence="6">
    <location>
        <position position="1"/>
    </location>
</feature>
<accession>X1FBJ1</accession>
<dbReference type="AlphaFoldDB" id="X1FBJ1"/>
<dbReference type="SUPFAM" id="SSF53850">
    <property type="entry name" value="Periplasmic binding protein-like II"/>
    <property type="match status" value="1"/>
</dbReference>
<dbReference type="PANTHER" id="PTHR30290">
    <property type="entry name" value="PERIPLASMIC BINDING COMPONENT OF ABC TRANSPORTER"/>
    <property type="match status" value="1"/>
</dbReference>
<dbReference type="Gene3D" id="3.10.105.10">
    <property type="entry name" value="Dipeptide-binding Protein, Domain 3"/>
    <property type="match status" value="1"/>
</dbReference>
<dbReference type="Gene3D" id="3.40.190.10">
    <property type="entry name" value="Periplasmic binding protein-like II"/>
    <property type="match status" value="1"/>
</dbReference>
<dbReference type="CDD" id="cd00995">
    <property type="entry name" value="PBP2_NikA_DppA_OppA_like"/>
    <property type="match status" value="1"/>
</dbReference>
<sequence>FLLISLVLLLALSLAALSLGCPTEEEEEPPPVDEEEEEEEEEEGPVYGGIMKCIGGTFPVNIGYTPEFMPTDSIYALPCIERLCEWDEEGIQIPVLATSWVSDPDNLTITWYLREGVTFHDGTPWNAEACRWNFQLQLDAGRLADGQYIESLKVVDEHTITMHLTAYNWHMIDNYGWVMMISPTAFENAGDTLEERIEWARSNSVGTGSFKVVDFQRDVVLIYDRNDNYWREGMPYLDGIEARYIPDPVTAAATMEAGEADMWVYASAVQSILDLEEKGLTVNWGTGLSGMFWSLLPNSSDPDSPLANEEVREAIEYAIDRPAIAEMLGYGKWEPLHQMASSAWPGYVPDYDPRPYDPDKARELLADAGYAGGFETTILATDMARDAVAALQAYLGDVGIIVEPDIADFGRY</sequence>
<organism evidence="6">
    <name type="scientific">marine sediment metagenome</name>
    <dbReference type="NCBI Taxonomy" id="412755"/>
    <lineage>
        <taxon>unclassified sequences</taxon>
        <taxon>metagenomes</taxon>
        <taxon>ecological metagenomes</taxon>
    </lineage>
</organism>
<evidence type="ECO:0000256" key="3">
    <source>
        <dbReference type="ARBA" id="ARBA00022729"/>
    </source>
</evidence>
<feature type="compositionally biased region" description="Acidic residues" evidence="4">
    <location>
        <begin position="23"/>
        <end position="44"/>
    </location>
</feature>
<comment type="caution">
    <text evidence="6">The sequence shown here is derived from an EMBL/GenBank/DDBJ whole genome shotgun (WGS) entry which is preliminary data.</text>
</comment>
<name>X1FBJ1_9ZZZZ</name>